<proteinExistence type="inferred from homology"/>
<evidence type="ECO:0000256" key="6">
    <source>
        <dbReference type="ARBA" id="ARBA00023136"/>
    </source>
</evidence>
<feature type="transmembrane region" description="Helical" evidence="8">
    <location>
        <begin position="234"/>
        <end position="254"/>
    </location>
</feature>
<feature type="region of interest" description="Disordered" evidence="7">
    <location>
        <begin position="1"/>
        <end position="46"/>
    </location>
</feature>
<accession>A0ABM1DRM9</accession>
<evidence type="ECO:0000256" key="3">
    <source>
        <dbReference type="ARBA" id="ARBA00022448"/>
    </source>
</evidence>
<evidence type="ECO:0000313" key="10">
    <source>
        <dbReference type="RefSeq" id="XP_014662598.1"/>
    </source>
</evidence>
<dbReference type="RefSeq" id="XP_014662598.1">
    <property type="nucleotide sequence ID" value="XM_014807112.1"/>
</dbReference>
<feature type="transmembrane region" description="Helical" evidence="8">
    <location>
        <begin position="645"/>
        <end position="666"/>
    </location>
</feature>
<keyword evidence="6 8" id="KW-0472">Membrane</keyword>
<organism evidence="9 12">
    <name type="scientific">Priapulus caudatus</name>
    <name type="common">Priapulid worm</name>
    <dbReference type="NCBI Taxonomy" id="37621"/>
    <lineage>
        <taxon>Eukaryota</taxon>
        <taxon>Metazoa</taxon>
        <taxon>Ecdysozoa</taxon>
        <taxon>Scalidophora</taxon>
        <taxon>Priapulida</taxon>
        <taxon>Priapulimorpha</taxon>
        <taxon>Priapulimorphida</taxon>
        <taxon>Priapulidae</taxon>
        <taxon>Priapulus</taxon>
    </lineage>
</organism>
<gene>
    <name evidence="10 11 12" type="primary">LOC106805499</name>
</gene>
<feature type="transmembrane region" description="Helical" evidence="8">
    <location>
        <begin position="482"/>
        <end position="501"/>
    </location>
</feature>
<evidence type="ECO:0000313" key="12">
    <source>
        <dbReference type="RefSeq" id="XP_014662600.1"/>
    </source>
</evidence>
<dbReference type="Proteomes" id="UP000695022">
    <property type="component" value="Unplaced"/>
</dbReference>
<evidence type="ECO:0000256" key="4">
    <source>
        <dbReference type="ARBA" id="ARBA00022692"/>
    </source>
</evidence>
<evidence type="ECO:0000256" key="7">
    <source>
        <dbReference type="SAM" id="MobiDB-lite"/>
    </source>
</evidence>
<dbReference type="PANTHER" id="PTHR11660">
    <property type="entry name" value="SOLUTE CARRIER FAMILY 40 MEMBER"/>
    <property type="match status" value="1"/>
</dbReference>
<dbReference type="RefSeq" id="XP_014662599.1">
    <property type="nucleotide sequence ID" value="XM_014807113.1"/>
</dbReference>
<feature type="compositionally biased region" description="Basic and acidic residues" evidence="7">
    <location>
        <begin position="1"/>
        <end position="19"/>
    </location>
</feature>
<dbReference type="InterPro" id="IPR009716">
    <property type="entry name" value="Ferroportin-1"/>
</dbReference>
<feature type="transmembrane region" description="Helical" evidence="8">
    <location>
        <begin position="153"/>
        <end position="173"/>
    </location>
</feature>
<feature type="transmembrane region" description="Helical" evidence="8">
    <location>
        <begin position="576"/>
        <end position="594"/>
    </location>
</feature>
<reference evidence="10 11" key="1">
    <citation type="submission" date="2025-05" db="UniProtKB">
        <authorList>
            <consortium name="RefSeq"/>
        </authorList>
    </citation>
    <scope>IDENTIFICATION</scope>
</reference>
<keyword evidence="9" id="KW-1185">Reference proteome</keyword>
<protein>
    <submittedName>
        <fullName evidence="10 11">Solute carrier family 40 member 1-like isoform X1</fullName>
    </submittedName>
</protein>
<evidence type="ECO:0000313" key="9">
    <source>
        <dbReference type="Proteomes" id="UP000695022"/>
    </source>
</evidence>
<comment type="similarity">
    <text evidence="2">Belongs to the ferroportin (FP) (TC 2.A.100) family. SLC40A subfamily.</text>
</comment>
<feature type="transmembrane region" description="Helical" evidence="8">
    <location>
        <begin position="122"/>
        <end position="141"/>
    </location>
</feature>
<evidence type="ECO:0000256" key="2">
    <source>
        <dbReference type="ARBA" id="ARBA00006279"/>
    </source>
</evidence>
<dbReference type="PANTHER" id="PTHR11660:SF57">
    <property type="entry name" value="SOLUTE CARRIER FAMILY 40 MEMBER"/>
    <property type="match status" value="1"/>
</dbReference>
<evidence type="ECO:0000313" key="11">
    <source>
        <dbReference type="RefSeq" id="XP_014662599.1"/>
    </source>
</evidence>
<evidence type="ECO:0000256" key="1">
    <source>
        <dbReference type="ARBA" id="ARBA00004141"/>
    </source>
</evidence>
<evidence type="ECO:0000256" key="8">
    <source>
        <dbReference type="SAM" id="Phobius"/>
    </source>
</evidence>
<comment type="subcellular location">
    <subcellularLocation>
        <location evidence="1">Membrane</location>
        <topology evidence="1">Multi-pass membrane protein</topology>
    </subcellularLocation>
</comment>
<feature type="compositionally biased region" description="Polar residues" evidence="7">
    <location>
        <begin position="24"/>
        <end position="46"/>
    </location>
</feature>
<sequence length="714" mass="79021">MADEDLARESDVGNEHTNERPIVTSRSNDTTDENGGTPESTKNQGSSEVKEIWPLYLAHTMSSWGDRMWKFSVGLFLVILSQESLRLVATYGFANGLCILILAAVVGDWVDRTPRLKVIRYSLFINNFTICINALSILILMRYTEILREPGNAWAMYLFEAVIIALAIVSQLSSMAMQISMQRDWVVVIVAGNKSKLANINAWMRRIDLTTNILAPIVVGQLMTYASIKISCIAIAGWNVVSMAAEYWLIWMLYKSFPQLAVKNLRLTKTKVGTDNAGAIDPQSEPLPTPEHKALMSAEGRDNNGCSTDTGEAKPCTLQAEGQRVSYINSGESSSVKIPLDRHKDQEDRGDFSPVDDVPAYSGGILALTTDQDDLPYKETVVKLQSRKDKVCWGGKCSVFVAWYNAWYTYLHHCVAPAGIGLALLYMTVIGFDSVTIGYAYSQGLSESMLSIMMALGSVTGILGTICYPFVRRRIGVERTGLFAFFFQLSMLVICLASVWAPGTPFNLSHVETVTERNDSLPVRKSLRDKSVLMGDSSSSFNVSEEDYVFTTASPSATTVEGQVATSMPGVSVPSVQISIILFLVGTVLSRFGLWQIDLSMTQILQENVSETEIGIVNGVQHSLNMCMDMLKFILVILLPSPHQFGVLIILSFLFVAFGWLSYTIYSRKVRGHLFHFEKLKASCLPPEKLNDAVMVTERQADMFLSERSLNPTA</sequence>
<keyword evidence="5 8" id="KW-1133">Transmembrane helix</keyword>
<feature type="transmembrane region" description="Helical" evidence="8">
    <location>
        <begin position="420"/>
        <end position="442"/>
    </location>
</feature>
<feature type="transmembrane region" description="Helical" evidence="8">
    <location>
        <begin position="209"/>
        <end position="228"/>
    </location>
</feature>
<dbReference type="Pfam" id="PF06963">
    <property type="entry name" value="FPN1"/>
    <property type="match status" value="1"/>
</dbReference>
<dbReference type="SUPFAM" id="SSF103473">
    <property type="entry name" value="MFS general substrate transporter"/>
    <property type="match status" value="2"/>
</dbReference>
<keyword evidence="4 8" id="KW-0812">Transmembrane</keyword>
<feature type="transmembrane region" description="Helical" evidence="8">
    <location>
        <begin position="448"/>
        <end position="470"/>
    </location>
</feature>
<feature type="transmembrane region" description="Helical" evidence="8">
    <location>
        <begin position="91"/>
        <end position="110"/>
    </location>
</feature>
<dbReference type="GeneID" id="106805499"/>
<dbReference type="CDD" id="cd17480">
    <property type="entry name" value="MFS_SLC40A1_like"/>
    <property type="match status" value="1"/>
</dbReference>
<evidence type="ECO:0000256" key="5">
    <source>
        <dbReference type="ARBA" id="ARBA00022989"/>
    </source>
</evidence>
<name>A0ABM1DRM9_PRICU</name>
<keyword evidence="3" id="KW-0813">Transport</keyword>
<dbReference type="RefSeq" id="XP_014662600.1">
    <property type="nucleotide sequence ID" value="XM_014807114.1"/>
</dbReference>
<dbReference type="InterPro" id="IPR036259">
    <property type="entry name" value="MFS_trans_sf"/>
</dbReference>